<feature type="domain" description="Flagellar basal body rod protein N-terminal" evidence="6">
    <location>
        <begin position="8"/>
        <end position="37"/>
    </location>
</feature>
<keyword evidence="4 5" id="KW-0975">Bacterial flagellum</keyword>
<dbReference type="InterPro" id="IPR010930">
    <property type="entry name" value="Flg_bb/hook_C_dom"/>
</dbReference>
<evidence type="ECO:0000256" key="2">
    <source>
        <dbReference type="ARBA" id="ARBA00009677"/>
    </source>
</evidence>
<reference evidence="11" key="1">
    <citation type="journal article" date="2019" name="Int. J. Syst. Evol. Microbiol.">
        <title>The Global Catalogue of Microorganisms (GCM) 10K type strain sequencing project: providing services to taxonomists for standard genome sequencing and annotation.</title>
        <authorList>
            <consortium name="The Broad Institute Genomics Platform"/>
            <consortium name="The Broad Institute Genome Sequencing Center for Infectious Disease"/>
            <person name="Wu L."/>
            <person name="Ma J."/>
        </authorList>
    </citation>
    <scope>NUCLEOTIDE SEQUENCE [LARGE SCALE GENOMIC DNA]</scope>
    <source>
        <strain evidence="11">JCM 15089</strain>
    </source>
</reference>
<sequence length="463" mass="47466">MSLYGAMMTGVAGLSAYSNSLSVASANIANVNTIGYKNATADFSTLLASASANADTSSGSVMASAGQNVSQQGLLQTTSSTTDLAISGNGFFVVAPSQLDTSTRAYTRSGSFTADANGYLKNSANMYLLGWRLDNNGNVPSDRNNMTLINANSLTGKAEATTKVTAQLNLQRSTATETGTYSLSATPPTCMANGSITADFQRTINVYDSQGGQQPLQVSFVKTGANTWKYEVTYQGDATTITGPNANVPSLIANGTATFNPDGTLAGIAPADGTGTAISPNPSVDGAFDITIPFNNSTVTAPKKDSGLLQQTVNMNFGPLNSSVGLTQFDSASNLSSSTVNGALFGSLTGVTVDKDGIVTAQFSNGLSQKVYKVPLATFANPDGLSAISGNAYTTSNKSGSPTISEANLGAAGTISAKNLEGSTVDLATEFTNLITTQRAYSAASKIVTTASTMLDELLQMAR</sequence>
<comment type="function">
    <text evidence="5">A flexible structure which links the flagellar filament to the drive apparatus in the basal body.</text>
</comment>
<dbReference type="PROSITE" id="PS00588">
    <property type="entry name" value="FLAGELLA_BB_ROD"/>
    <property type="match status" value="1"/>
</dbReference>
<dbReference type="InterPro" id="IPR011491">
    <property type="entry name" value="FlgE_D2"/>
</dbReference>
<dbReference type="InterPro" id="IPR037058">
    <property type="entry name" value="Falgellar_hook_FlgE_sf"/>
</dbReference>
<accession>A0ABP3Q077</accession>
<evidence type="ECO:0000259" key="9">
    <source>
        <dbReference type="Pfam" id="PF22692"/>
    </source>
</evidence>
<proteinExistence type="inferred from homology"/>
<dbReference type="Pfam" id="PF06429">
    <property type="entry name" value="Flg_bbr_C"/>
    <property type="match status" value="1"/>
</dbReference>
<keyword evidence="10" id="KW-0969">Cilium</keyword>
<gene>
    <name evidence="10" type="ORF">GCM10008942_25150</name>
</gene>
<dbReference type="InterPro" id="IPR037925">
    <property type="entry name" value="FlgE/F/G-like"/>
</dbReference>
<feature type="domain" description="Flagellar hook protein FlgE D2" evidence="8">
    <location>
        <begin position="191"/>
        <end position="342"/>
    </location>
</feature>
<evidence type="ECO:0000256" key="5">
    <source>
        <dbReference type="RuleBase" id="RU362116"/>
    </source>
</evidence>
<dbReference type="EMBL" id="BAAADD010000006">
    <property type="protein sequence ID" value="GAA0575311.1"/>
    <property type="molecule type" value="Genomic_DNA"/>
</dbReference>
<dbReference type="Pfam" id="PF07559">
    <property type="entry name" value="FlgE_D2"/>
    <property type="match status" value="1"/>
</dbReference>
<evidence type="ECO:0000256" key="1">
    <source>
        <dbReference type="ARBA" id="ARBA00004117"/>
    </source>
</evidence>
<dbReference type="InterPro" id="IPR020013">
    <property type="entry name" value="Flagellar_FlgE/F/G"/>
</dbReference>
<dbReference type="SUPFAM" id="SSF117143">
    <property type="entry name" value="Flagellar hook protein flgE"/>
    <property type="match status" value="1"/>
</dbReference>
<dbReference type="PANTHER" id="PTHR30435:SF1">
    <property type="entry name" value="FLAGELLAR HOOK PROTEIN FLGE"/>
    <property type="match status" value="1"/>
</dbReference>
<dbReference type="PANTHER" id="PTHR30435">
    <property type="entry name" value="FLAGELLAR PROTEIN"/>
    <property type="match status" value="1"/>
</dbReference>
<evidence type="ECO:0000259" key="6">
    <source>
        <dbReference type="Pfam" id="PF00460"/>
    </source>
</evidence>
<protein>
    <recommendedName>
        <fullName evidence="3 5">Flagellar hook protein FlgE</fullName>
    </recommendedName>
</protein>
<evidence type="ECO:0000313" key="11">
    <source>
        <dbReference type="Proteomes" id="UP001499951"/>
    </source>
</evidence>
<comment type="similarity">
    <text evidence="2 5">Belongs to the flagella basal body rod proteins family.</text>
</comment>
<evidence type="ECO:0000256" key="3">
    <source>
        <dbReference type="ARBA" id="ARBA00019015"/>
    </source>
</evidence>
<feature type="domain" description="Flagellar hook protein FlgE/F/G-like D1" evidence="9">
    <location>
        <begin position="85"/>
        <end position="147"/>
    </location>
</feature>
<keyword evidence="10" id="KW-0966">Cell projection</keyword>
<feature type="domain" description="Flagellar basal-body/hook protein C-terminal" evidence="7">
    <location>
        <begin position="419"/>
        <end position="461"/>
    </location>
</feature>
<dbReference type="RefSeq" id="WP_166935583.1">
    <property type="nucleotide sequence ID" value="NZ_BAAADD010000006.1"/>
</dbReference>
<keyword evidence="11" id="KW-1185">Reference proteome</keyword>
<evidence type="ECO:0000259" key="7">
    <source>
        <dbReference type="Pfam" id="PF06429"/>
    </source>
</evidence>
<comment type="subcellular location">
    <subcellularLocation>
        <location evidence="1 5">Bacterial flagellum basal body</location>
    </subcellularLocation>
</comment>
<comment type="caution">
    <text evidence="10">The sequence shown here is derived from an EMBL/GenBank/DDBJ whole genome shotgun (WGS) entry which is preliminary data.</text>
</comment>
<dbReference type="InterPro" id="IPR053967">
    <property type="entry name" value="LlgE_F_G-like_D1"/>
</dbReference>
<keyword evidence="10" id="KW-0282">Flagellum</keyword>
<evidence type="ECO:0000256" key="4">
    <source>
        <dbReference type="ARBA" id="ARBA00023143"/>
    </source>
</evidence>
<dbReference type="Proteomes" id="UP001499951">
    <property type="component" value="Unassembled WGS sequence"/>
</dbReference>
<dbReference type="Pfam" id="PF00460">
    <property type="entry name" value="Flg_bb_rod"/>
    <property type="match status" value="1"/>
</dbReference>
<organism evidence="10 11">
    <name type="scientific">Rhizomicrobium electricum</name>
    <dbReference type="NCBI Taxonomy" id="480070"/>
    <lineage>
        <taxon>Bacteria</taxon>
        <taxon>Pseudomonadati</taxon>
        <taxon>Pseudomonadota</taxon>
        <taxon>Alphaproteobacteria</taxon>
        <taxon>Micropepsales</taxon>
        <taxon>Micropepsaceae</taxon>
        <taxon>Rhizomicrobium</taxon>
    </lineage>
</organism>
<evidence type="ECO:0000313" key="10">
    <source>
        <dbReference type="EMBL" id="GAA0575311.1"/>
    </source>
</evidence>
<dbReference type="NCBIfam" id="TIGR03506">
    <property type="entry name" value="FlgEFG_subfam"/>
    <property type="match status" value="1"/>
</dbReference>
<evidence type="ECO:0000259" key="8">
    <source>
        <dbReference type="Pfam" id="PF07559"/>
    </source>
</evidence>
<name>A0ABP3Q077_9PROT</name>
<dbReference type="Pfam" id="PF22692">
    <property type="entry name" value="LlgE_F_G_D1"/>
    <property type="match status" value="1"/>
</dbReference>
<dbReference type="InterPro" id="IPR001444">
    <property type="entry name" value="Flag_bb_rod_N"/>
</dbReference>
<dbReference type="InterPro" id="IPR019776">
    <property type="entry name" value="Flagellar_basal_body_rod_CS"/>
</dbReference>
<dbReference type="Gene3D" id="2.60.98.20">
    <property type="entry name" value="Flagellar hook protein FlgE"/>
    <property type="match status" value="1"/>
</dbReference>